<keyword evidence="3" id="KW-1185">Reference proteome</keyword>
<dbReference type="Pfam" id="PF21544">
    <property type="entry name" value="PorZ_N_b_propeller"/>
    <property type="match status" value="1"/>
</dbReference>
<feature type="domain" description="PorZ N-terminal beta-propeller" evidence="1">
    <location>
        <begin position="47"/>
        <end position="209"/>
    </location>
</feature>
<dbReference type="SUPFAM" id="SSF101898">
    <property type="entry name" value="NHL repeat"/>
    <property type="match status" value="2"/>
</dbReference>
<comment type="caution">
    <text evidence="2">The sequence shown here is derived from an EMBL/GenBank/DDBJ whole genome shotgun (WGS) entry which is preliminary data.</text>
</comment>
<accession>A0ABS0EH21</accession>
<dbReference type="Gene3D" id="2.130.10.10">
    <property type="entry name" value="YVTN repeat-like/Quinoprotein amine dehydrogenase"/>
    <property type="match status" value="3"/>
</dbReference>
<dbReference type="Proteomes" id="UP000611215">
    <property type="component" value="Unassembled WGS sequence"/>
</dbReference>
<evidence type="ECO:0000313" key="3">
    <source>
        <dbReference type="Proteomes" id="UP000611215"/>
    </source>
</evidence>
<dbReference type="InterPro" id="IPR015943">
    <property type="entry name" value="WD40/YVTN_repeat-like_dom_sf"/>
</dbReference>
<dbReference type="EMBL" id="JADOET010000005">
    <property type="protein sequence ID" value="MBF8149737.1"/>
    <property type="molecule type" value="Genomic_DNA"/>
</dbReference>
<gene>
    <name evidence="2" type="ORF">ITJ86_07485</name>
</gene>
<dbReference type="Gene3D" id="2.60.40.4070">
    <property type="match status" value="1"/>
</dbReference>
<sequence length="794" mass="88197">MSNTVFKIFILVFGLTASCYSQDFTALWQGHYSYNNIVDVVSGNHTLYAAAQNAVFKYDTQTNEITTITSVEGLSGEQITTIYYSELYQYLLIGYETGLVEIYSETDNSVLSVVDILDKQNITPVNKGINHFFENEGLIYISTNYGVSVYDLERLEFGDTYFLGNGGSQVTVTQVSILNNEIYAACLAGNGIKRADLNNPNLIDYQQWQTVIMGNYYTMNTINNKLYSVRDNRVLYEINGATINTLFTFPVLPLDADMSDSNLVYSTSNTIYVYDENLGLVNSFQPTEAFDSNFTSAVSLDDSIYIGTEAFGVLNNSISAVGEYSEIKPNGPLFNETFRLNAESGVVWSSFGDYTEDLVPSPVRSRGISYYRNEVWESIPYDSLLGGRNLSQIAVNPFVSNQVFVSSFQDGLLELNDFEPTILYDETNSGLESLVLPGSPNFRSLRVSATAFDRTGLLWSLSSLLFEPLKSYDPITGNWNSYDFSSIIQDAIRDEFGYFDLAIDNNGTKWIGAYTNGIYAYNETVSNNPLRNIRTEEQGLPFPRVNAVAIDNRNQLWVGTFTGLRVLYNTSGFYEDSNPTLSSIIILENGIAKELLEGETITDIKVDGSNNKWIGTVDSGVFYFSPDGQTTIYHFTKDNSPLPSNRINDISIDPNDGTVYIASIKGLLSFKAGGSKPGNTLEDAFVYPNPVRPEYNILGFNDLNDINKGVKINGLTERVNIKITDIEGNLVAEAQSNVNLRSSNSNYNFAIDGGTAIWNGKNLANNVVRTGVYLILISDLDSFETKVLKVLIVQ</sequence>
<evidence type="ECO:0000259" key="1">
    <source>
        <dbReference type="Pfam" id="PF21544"/>
    </source>
</evidence>
<name>A0ABS0EH21_9FLAO</name>
<evidence type="ECO:0000313" key="2">
    <source>
        <dbReference type="EMBL" id="MBF8149737.1"/>
    </source>
</evidence>
<proteinExistence type="predicted"/>
<organism evidence="2 3">
    <name type="scientific">Winogradskyella marina</name>
    <dbReference type="NCBI Taxonomy" id="2785530"/>
    <lineage>
        <taxon>Bacteria</taxon>
        <taxon>Pseudomonadati</taxon>
        <taxon>Bacteroidota</taxon>
        <taxon>Flavobacteriia</taxon>
        <taxon>Flavobacteriales</taxon>
        <taxon>Flavobacteriaceae</taxon>
        <taxon>Winogradskyella</taxon>
    </lineage>
</organism>
<dbReference type="InterPro" id="IPR048954">
    <property type="entry name" value="PorZ_N"/>
</dbReference>
<protein>
    <submittedName>
        <fullName evidence="2">ABC transporter substrate-binding protein</fullName>
    </submittedName>
</protein>
<dbReference type="RefSeq" id="WP_195871015.1">
    <property type="nucleotide sequence ID" value="NZ_JADOET010000005.1"/>
</dbReference>
<dbReference type="PROSITE" id="PS51257">
    <property type="entry name" value="PROKAR_LIPOPROTEIN"/>
    <property type="match status" value="1"/>
</dbReference>
<reference evidence="2 3" key="1">
    <citation type="submission" date="2020-11" db="EMBL/GenBank/DDBJ databases">
        <title>Winogradskyella marina sp. nov., isolated from marine sediment.</title>
        <authorList>
            <person name="Bo J."/>
            <person name="Wang S."/>
            <person name="Song X."/>
            <person name="Du Z."/>
        </authorList>
    </citation>
    <scope>NUCLEOTIDE SEQUENCE [LARGE SCALE GENOMIC DNA]</scope>
    <source>
        <strain evidence="2 3">F6397</strain>
    </source>
</reference>